<name>A0A494WCN6_9SPHN</name>
<dbReference type="Pfam" id="PF13411">
    <property type="entry name" value="MerR_1"/>
    <property type="match status" value="1"/>
</dbReference>
<dbReference type="SUPFAM" id="SSF46955">
    <property type="entry name" value="Putative DNA-binding domain"/>
    <property type="match status" value="1"/>
</dbReference>
<dbReference type="EMBL" id="AP018664">
    <property type="protein sequence ID" value="BBD98372.1"/>
    <property type="molecule type" value="Genomic_DNA"/>
</dbReference>
<accession>A0A494WCN6</accession>
<evidence type="ECO:0000313" key="3">
    <source>
        <dbReference type="Proteomes" id="UP000279959"/>
    </source>
</evidence>
<evidence type="ECO:0000259" key="1">
    <source>
        <dbReference type="SMART" id="SM00422"/>
    </source>
</evidence>
<reference evidence="2 3" key="1">
    <citation type="submission" date="2018-05" db="EMBL/GenBank/DDBJ databases">
        <title>Complete Genome Sequence of the Nonylphenol-Degrading Bacterium Sphingobium amiense DSM 16289T.</title>
        <authorList>
            <person name="Ootsuka M."/>
            <person name="Nishizawa T."/>
            <person name="Ohta H."/>
        </authorList>
    </citation>
    <scope>NUCLEOTIDE SEQUENCE [LARGE SCALE GENOMIC DNA]</scope>
    <source>
        <strain evidence="2 3">DSM 16289</strain>
    </source>
</reference>
<dbReference type="AlphaFoldDB" id="A0A494WCN6"/>
<feature type="domain" description="HTH merR-type" evidence="1">
    <location>
        <begin position="1"/>
        <end position="69"/>
    </location>
</feature>
<gene>
    <name evidence="2" type="ORF">SAMIE_1018730</name>
</gene>
<dbReference type="GO" id="GO:0006355">
    <property type="term" value="P:regulation of DNA-templated transcription"/>
    <property type="evidence" value="ECO:0007669"/>
    <property type="project" value="InterPro"/>
</dbReference>
<dbReference type="SMART" id="SM00422">
    <property type="entry name" value="HTH_MERR"/>
    <property type="match status" value="1"/>
</dbReference>
<protein>
    <recommendedName>
        <fullName evidence="1">HTH merR-type domain-containing protein</fullName>
    </recommendedName>
</protein>
<dbReference type="InterPro" id="IPR000551">
    <property type="entry name" value="MerR-type_HTH_dom"/>
</dbReference>
<keyword evidence="3" id="KW-1185">Reference proteome</keyword>
<dbReference type="RefSeq" id="WP_066701165.1">
    <property type="nucleotide sequence ID" value="NZ_AP018664.1"/>
</dbReference>
<evidence type="ECO:0000313" key="2">
    <source>
        <dbReference type="EMBL" id="BBD98372.1"/>
    </source>
</evidence>
<dbReference type="Gene3D" id="1.10.1660.10">
    <property type="match status" value="1"/>
</dbReference>
<dbReference type="Proteomes" id="UP000279959">
    <property type="component" value="Chromosome"/>
</dbReference>
<organism evidence="2 3">
    <name type="scientific">Sphingobium amiense</name>
    <dbReference type="NCBI Taxonomy" id="135719"/>
    <lineage>
        <taxon>Bacteria</taxon>
        <taxon>Pseudomonadati</taxon>
        <taxon>Pseudomonadota</taxon>
        <taxon>Alphaproteobacteria</taxon>
        <taxon>Sphingomonadales</taxon>
        <taxon>Sphingomonadaceae</taxon>
        <taxon>Sphingobium</taxon>
    </lineage>
</organism>
<dbReference type="KEGG" id="sami:SAMIE_1018730"/>
<dbReference type="GO" id="GO:0003677">
    <property type="term" value="F:DNA binding"/>
    <property type="evidence" value="ECO:0007669"/>
    <property type="project" value="InterPro"/>
</dbReference>
<dbReference type="InterPro" id="IPR009061">
    <property type="entry name" value="DNA-bd_dom_put_sf"/>
</dbReference>
<proteinExistence type="predicted"/>
<sequence length="123" mass="13321">MKLEELSATTGATIRQIRFLISEGFVPSPAGGRTYATYGEAHVQAIRRFQRLKGLGFPNAAIRLLLDAREGVPVPVMDGLTLVIAPDLIGRDADLDRMIAQTETRLREAFSGGVTKARKRAAG</sequence>